<reference evidence="1" key="1">
    <citation type="submission" date="2021-03" db="EMBL/GenBank/DDBJ databases">
        <title>Draft genome sequence of rust myrtle Austropuccinia psidii MF-1, a brazilian biotype.</title>
        <authorList>
            <person name="Quecine M.C."/>
            <person name="Pachon D.M.R."/>
            <person name="Bonatelli M.L."/>
            <person name="Correr F.H."/>
            <person name="Franceschini L.M."/>
            <person name="Leite T.F."/>
            <person name="Margarido G.R.A."/>
            <person name="Almeida C.A."/>
            <person name="Ferrarezi J.A."/>
            <person name="Labate C.A."/>
        </authorList>
    </citation>
    <scope>NUCLEOTIDE SEQUENCE</scope>
    <source>
        <strain evidence="1">MF-1</strain>
    </source>
</reference>
<name>A0A9Q3JZT0_9BASI</name>
<dbReference type="EMBL" id="AVOT02086216">
    <property type="protein sequence ID" value="MBW0570415.1"/>
    <property type="molecule type" value="Genomic_DNA"/>
</dbReference>
<organism evidence="1 2">
    <name type="scientific">Austropuccinia psidii MF-1</name>
    <dbReference type="NCBI Taxonomy" id="1389203"/>
    <lineage>
        <taxon>Eukaryota</taxon>
        <taxon>Fungi</taxon>
        <taxon>Dikarya</taxon>
        <taxon>Basidiomycota</taxon>
        <taxon>Pucciniomycotina</taxon>
        <taxon>Pucciniomycetes</taxon>
        <taxon>Pucciniales</taxon>
        <taxon>Sphaerophragmiaceae</taxon>
        <taxon>Austropuccinia</taxon>
    </lineage>
</organism>
<protein>
    <submittedName>
        <fullName evidence="1">Uncharacterized protein</fullName>
    </submittedName>
</protein>
<evidence type="ECO:0000313" key="1">
    <source>
        <dbReference type="EMBL" id="MBW0570415.1"/>
    </source>
</evidence>
<dbReference type="Proteomes" id="UP000765509">
    <property type="component" value="Unassembled WGS sequence"/>
</dbReference>
<sequence>MTIVNKAGSIHKSSDGLSRWALPNTSDNTAYVLTSAEPQISIEGIDITDVRSEFFEEVRESYKQDKNCHILIALLDKDCKYASFANFLDDI</sequence>
<accession>A0A9Q3JZT0</accession>
<comment type="caution">
    <text evidence="1">The sequence shown here is derived from an EMBL/GenBank/DDBJ whole genome shotgun (WGS) entry which is preliminary data.</text>
</comment>
<keyword evidence="2" id="KW-1185">Reference proteome</keyword>
<proteinExistence type="predicted"/>
<evidence type="ECO:0000313" key="2">
    <source>
        <dbReference type="Proteomes" id="UP000765509"/>
    </source>
</evidence>
<dbReference type="AlphaFoldDB" id="A0A9Q3JZT0"/>
<gene>
    <name evidence="1" type="ORF">O181_110130</name>
</gene>